<proteinExistence type="predicted"/>
<dbReference type="Proteomes" id="UP000280066">
    <property type="component" value="Unassembled WGS sequence"/>
</dbReference>
<dbReference type="OrthoDB" id="8440659at2"/>
<comment type="caution">
    <text evidence="2">The sequence shown here is derived from an EMBL/GenBank/DDBJ whole genome shotgun (WGS) entry which is preliminary data.</text>
</comment>
<feature type="domain" description="SMEK" evidence="1">
    <location>
        <begin position="10"/>
        <end position="147"/>
    </location>
</feature>
<protein>
    <recommendedName>
        <fullName evidence="1">SMEK domain-containing protein</fullName>
    </recommendedName>
</protein>
<evidence type="ECO:0000259" key="1">
    <source>
        <dbReference type="Pfam" id="PF21941"/>
    </source>
</evidence>
<keyword evidence="3" id="KW-1185">Reference proteome</keyword>
<dbReference type="EMBL" id="RWIS01000014">
    <property type="protein sequence ID" value="RSK24930.1"/>
    <property type="molecule type" value="Genomic_DNA"/>
</dbReference>
<reference evidence="2 3" key="1">
    <citation type="submission" date="2018-12" db="EMBL/GenBank/DDBJ databases">
        <authorList>
            <person name="Feng G."/>
            <person name="Zhu H."/>
        </authorList>
    </citation>
    <scope>NUCLEOTIDE SEQUENCE [LARGE SCALE GENOMIC DNA]</scope>
    <source>
        <strain evidence="2 3">9PBR-2</strain>
    </source>
</reference>
<sequence length="362" mass="42546">MIKREEELKKIVRELTRWEVELSNRNALNLYDANLFSEHTICRLLNSVYGYNLHNINLVQNNFPAIDLADNFNRVAVQVTTTKATKKIQYTIDSFLANGLYQAYDQLFVLILGKKQKSYPDFDTQQHFAFTSDQNIIDFHGLLNKINSLPTPKIEEIAKILLYENQSGTKSAPRQSSAAKLKKNLALRDRMKKALLKNLDHEYWEHAYYEPWVKFRYDSVIVRSVDDRSYPEVRPTPAGQISSWFKMQFWDFYDNGIEFIGMGGKAIFDKSGKWDLLNWDDETRKNNPAYTVITYHPFYRIPYDYIVKLDMETDPYSGYPSLYVEYAKDGMPYEDILYGRAGVYDTKKPTYLFDNTMREKLK</sequence>
<organism evidence="2 3">
    <name type="scientific">Hymenobacter metallilatus</name>
    <dbReference type="NCBI Taxonomy" id="2493666"/>
    <lineage>
        <taxon>Bacteria</taxon>
        <taxon>Pseudomonadati</taxon>
        <taxon>Bacteroidota</taxon>
        <taxon>Cytophagia</taxon>
        <taxon>Cytophagales</taxon>
        <taxon>Hymenobacteraceae</taxon>
        <taxon>Hymenobacter</taxon>
    </lineage>
</organism>
<name>A0A428J040_9BACT</name>
<gene>
    <name evidence="2" type="ORF">EI290_18050</name>
</gene>
<dbReference type="InterPro" id="IPR047740">
    <property type="entry name" value="SMEK_dom"/>
</dbReference>
<evidence type="ECO:0000313" key="2">
    <source>
        <dbReference type="EMBL" id="RSK24930.1"/>
    </source>
</evidence>
<accession>A0A428J040</accession>
<dbReference type="Pfam" id="PF21941">
    <property type="entry name" value="SMEK_N"/>
    <property type="match status" value="1"/>
</dbReference>
<dbReference type="RefSeq" id="WP_125433073.1">
    <property type="nucleotide sequence ID" value="NZ_RWIS01000014.1"/>
</dbReference>
<evidence type="ECO:0000313" key="3">
    <source>
        <dbReference type="Proteomes" id="UP000280066"/>
    </source>
</evidence>
<dbReference type="AlphaFoldDB" id="A0A428J040"/>
<dbReference type="NCBIfam" id="NF033859">
    <property type="entry name" value="SMEK_N"/>
    <property type="match status" value="1"/>
</dbReference>